<evidence type="ECO:0000313" key="3">
    <source>
        <dbReference type="Proteomes" id="UP000270190"/>
    </source>
</evidence>
<dbReference type="EMBL" id="OUNC01000006">
    <property type="protein sequence ID" value="SPP27387.1"/>
    <property type="molecule type" value="Genomic_DNA"/>
</dbReference>
<sequence length="79" mass="9434">MSVTVFILLLVAVLAISGGSTYVAFKMINATKVPPKDPNWDKDEWKQDDWDKDEWKQDDWDKDEWKQDDWDKDEWKNGK</sequence>
<gene>
    <name evidence="2" type="ORF">BTBSAS_140019</name>
</gene>
<name>A0A2X0RZ62_BROTH</name>
<evidence type="ECO:0000313" key="2">
    <source>
        <dbReference type="EMBL" id="SPP27387.1"/>
    </source>
</evidence>
<dbReference type="RefSeq" id="WP_120487491.1">
    <property type="nucleotide sequence ID" value="NZ_CBCPKC010000001.1"/>
</dbReference>
<evidence type="ECO:0000256" key="1">
    <source>
        <dbReference type="SAM" id="MobiDB-lite"/>
    </source>
</evidence>
<dbReference type="AlphaFoldDB" id="A0A2X0RZ62"/>
<feature type="region of interest" description="Disordered" evidence="1">
    <location>
        <begin position="35"/>
        <end position="79"/>
    </location>
</feature>
<proteinExistence type="predicted"/>
<protein>
    <submittedName>
        <fullName evidence="2">Uncharacterized protein</fullName>
    </submittedName>
</protein>
<organism evidence="2 3">
    <name type="scientific">Brochothrix thermosphacta</name>
    <name type="common">Microbacterium thermosphactum</name>
    <dbReference type="NCBI Taxonomy" id="2756"/>
    <lineage>
        <taxon>Bacteria</taxon>
        <taxon>Bacillati</taxon>
        <taxon>Bacillota</taxon>
        <taxon>Bacilli</taxon>
        <taxon>Bacillales</taxon>
        <taxon>Listeriaceae</taxon>
        <taxon>Brochothrix</taxon>
    </lineage>
</organism>
<dbReference type="Proteomes" id="UP000270190">
    <property type="component" value="Unassembled WGS sequence"/>
</dbReference>
<reference evidence="3" key="1">
    <citation type="submission" date="2018-04" db="EMBL/GenBank/DDBJ databases">
        <authorList>
            <person name="Illikoud N."/>
        </authorList>
    </citation>
    <scope>NUCLEOTIDE SEQUENCE [LARGE SCALE GENOMIC DNA]</scope>
</reference>
<accession>A0A2X0RZ62</accession>